<dbReference type="EMBL" id="PUBV01000053">
    <property type="protein sequence ID" value="PWB05824.1"/>
    <property type="molecule type" value="Genomic_DNA"/>
</dbReference>
<dbReference type="Pfam" id="PF13173">
    <property type="entry name" value="AAA_14"/>
    <property type="match status" value="1"/>
</dbReference>
<feature type="domain" description="DUF4143" evidence="2">
    <location>
        <begin position="205"/>
        <end position="364"/>
    </location>
</feature>
<evidence type="ECO:0000259" key="2">
    <source>
        <dbReference type="Pfam" id="PF13635"/>
    </source>
</evidence>
<dbReference type="InterPro" id="IPR041682">
    <property type="entry name" value="AAA_14"/>
</dbReference>
<keyword evidence="4" id="KW-1185">Reference proteome</keyword>
<gene>
    <name evidence="3" type="ORF">C5O25_12335</name>
</gene>
<feature type="domain" description="AAA" evidence="1">
    <location>
        <begin position="24"/>
        <end position="158"/>
    </location>
</feature>
<dbReference type="Proteomes" id="UP000244925">
    <property type="component" value="Unassembled WGS sequence"/>
</dbReference>
<keyword evidence="3" id="KW-0067">ATP-binding</keyword>
<sequence length="422" mass="49658">MNNDKYIQRDSYLKKLIIRKDNGEVKIITGPRRCGKSWLLSHIYRDYLTDQGVPSENIIALDFDKDDDKYDFDILDPKAVKNHIYSQIKSDTENYYIFLDEIQELENFERLVNGLNGHDNIDVYVTGSNSRFLSKDIRTIFRGRGDEIRVFPLSFREFYQALHYDVREAWKVYSTFGGMPRLIHYTDDEQKINYLQNLWDKTYIDDVVERNKVRNELAVSRLATSLCSSIGSLTNPARIANTLESVQKMKIDSKTVSSYIDYLENAFLFESAERYDVKGRRYYETNKKYYCIDIGLRNARLNFRQQEPTHIMENVLYNHLRVLGYLVDVGIVESREMKDGKMSYSQREIDFIANKGSRKYYIQSAYSIPSEEKREQELASLLKISDSFKKIVVVGDEIMPYTDDNGIYFTGLFDFLLKDEWL</sequence>
<proteinExistence type="predicted"/>
<dbReference type="Pfam" id="PF13635">
    <property type="entry name" value="DUF4143"/>
    <property type="match status" value="1"/>
</dbReference>
<evidence type="ECO:0000313" key="4">
    <source>
        <dbReference type="Proteomes" id="UP000244925"/>
    </source>
</evidence>
<dbReference type="GeneID" id="93424824"/>
<accession>A0A2V1IUB7</accession>
<dbReference type="PANTHER" id="PTHR33295">
    <property type="entry name" value="ATPASE"/>
    <property type="match status" value="1"/>
</dbReference>
<organism evidence="3 4">
    <name type="scientific">Paramuribaculum intestinale</name>
    <dbReference type="NCBI Taxonomy" id="2094151"/>
    <lineage>
        <taxon>Bacteria</taxon>
        <taxon>Pseudomonadati</taxon>
        <taxon>Bacteroidota</taxon>
        <taxon>Bacteroidia</taxon>
        <taxon>Bacteroidales</taxon>
        <taxon>Muribaculaceae</taxon>
        <taxon>Paramuribaculum</taxon>
    </lineage>
</organism>
<protein>
    <submittedName>
        <fullName evidence="3">ATP-binding protein</fullName>
    </submittedName>
</protein>
<name>A0A2V1IUB7_9BACT</name>
<dbReference type="InterPro" id="IPR027417">
    <property type="entry name" value="P-loop_NTPase"/>
</dbReference>
<keyword evidence="3" id="KW-0547">Nucleotide-binding</keyword>
<comment type="caution">
    <text evidence="3">The sequence shown here is derived from an EMBL/GenBank/DDBJ whole genome shotgun (WGS) entry which is preliminary data.</text>
</comment>
<reference evidence="4" key="1">
    <citation type="submission" date="2018-02" db="EMBL/GenBank/DDBJ databases">
        <authorList>
            <person name="Clavel T."/>
            <person name="Strowig T."/>
        </authorList>
    </citation>
    <scope>NUCLEOTIDE SEQUENCE [LARGE SCALE GENOMIC DNA]</scope>
    <source>
        <strain evidence="4">DSM 100764</strain>
    </source>
</reference>
<dbReference type="InterPro" id="IPR025420">
    <property type="entry name" value="DUF4143"/>
</dbReference>
<dbReference type="Gene3D" id="3.40.50.300">
    <property type="entry name" value="P-loop containing nucleotide triphosphate hydrolases"/>
    <property type="match status" value="1"/>
</dbReference>
<evidence type="ECO:0000313" key="3">
    <source>
        <dbReference type="EMBL" id="PWB05824.1"/>
    </source>
</evidence>
<dbReference type="SUPFAM" id="SSF52540">
    <property type="entry name" value="P-loop containing nucleoside triphosphate hydrolases"/>
    <property type="match status" value="1"/>
</dbReference>
<dbReference type="RefSeq" id="WP_107037014.1">
    <property type="nucleotide sequence ID" value="NZ_CAQSOY010000041.1"/>
</dbReference>
<dbReference type="PANTHER" id="PTHR33295:SF18">
    <property type="entry name" value="AAA+ ATPASE DOMAIN-CONTAINING PROTEIN"/>
    <property type="match status" value="1"/>
</dbReference>
<evidence type="ECO:0000259" key="1">
    <source>
        <dbReference type="Pfam" id="PF13173"/>
    </source>
</evidence>
<dbReference type="GO" id="GO:0005524">
    <property type="term" value="F:ATP binding"/>
    <property type="evidence" value="ECO:0007669"/>
    <property type="project" value="UniProtKB-KW"/>
</dbReference>
<dbReference type="AlphaFoldDB" id="A0A2V1IUB7"/>